<organism evidence="3 4">
    <name type="scientific">Hypothenemus hampei</name>
    <name type="common">Coffee berry borer</name>
    <dbReference type="NCBI Taxonomy" id="57062"/>
    <lineage>
        <taxon>Eukaryota</taxon>
        <taxon>Metazoa</taxon>
        <taxon>Ecdysozoa</taxon>
        <taxon>Arthropoda</taxon>
        <taxon>Hexapoda</taxon>
        <taxon>Insecta</taxon>
        <taxon>Pterygota</taxon>
        <taxon>Neoptera</taxon>
        <taxon>Endopterygota</taxon>
        <taxon>Coleoptera</taxon>
        <taxon>Polyphaga</taxon>
        <taxon>Cucujiformia</taxon>
        <taxon>Curculionidae</taxon>
        <taxon>Scolytinae</taxon>
        <taxon>Hypothenemus</taxon>
    </lineage>
</organism>
<evidence type="ECO:0000256" key="1">
    <source>
        <dbReference type="SAM" id="SignalP"/>
    </source>
</evidence>
<gene>
    <name evidence="3" type="ORF">ABEB36_001374</name>
</gene>
<dbReference type="InterPro" id="IPR031756">
    <property type="entry name" value="BGBP_N"/>
</dbReference>
<reference evidence="3 4" key="1">
    <citation type="submission" date="2024-05" db="EMBL/GenBank/DDBJ databases">
        <title>Genetic variation in Jamaican populations of the coffee berry borer (Hypothenemus hampei).</title>
        <authorList>
            <person name="Errbii M."/>
            <person name="Myrie A."/>
        </authorList>
    </citation>
    <scope>NUCLEOTIDE SEQUENCE [LARGE SCALE GENOMIC DNA]</scope>
    <source>
        <strain evidence="3">JA-Hopewell-2020-01-JO</strain>
        <tissue evidence="3">Whole body</tissue>
    </source>
</reference>
<dbReference type="Proteomes" id="UP001566132">
    <property type="component" value="Unassembled WGS sequence"/>
</dbReference>
<evidence type="ECO:0000259" key="2">
    <source>
        <dbReference type="PROSITE" id="PS51969"/>
    </source>
</evidence>
<keyword evidence="4" id="KW-1185">Reference proteome</keyword>
<comment type="caution">
    <text evidence="3">The sequence shown here is derived from an EMBL/GenBank/DDBJ whole genome shotgun (WGS) entry which is preliminary data.</text>
</comment>
<sequence length="285" mass="32683">MLVVIVVSLLITSITSDGALYTVPEPQIEIFPQGFRVSIPDDSGIELFAFHGNINVAMNGLEAGEFSKDILKKCNGVWIFEDVTKKLHEGDVLYFWLYVIKNGLGHRYDDGEFVVKDLKPFQAVDCNRTVQQECSTCNNWVFGAERDRHAHDPLIDVRISRPKRELSTCCQLFMNVSHRLVSLAERHDQLIKENEILFKLAGKDEYFATTLRLFGKYPTKYYPTAKDFVQNLIEEKLLLNDVKIIEAKPIPDNGVMFKLRSLNDKVKVILAAKQKLESSHYELLW</sequence>
<accession>A0ABD1FEC2</accession>
<keyword evidence="1" id="KW-0732">Signal</keyword>
<evidence type="ECO:0000313" key="4">
    <source>
        <dbReference type="Proteomes" id="UP001566132"/>
    </source>
</evidence>
<dbReference type="EMBL" id="JBDJPC010000001">
    <property type="protein sequence ID" value="KAL1517636.1"/>
    <property type="molecule type" value="Genomic_DNA"/>
</dbReference>
<feature type="domain" description="CBM39" evidence="2">
    <location>
        <begin position="21"/>
        <end position="120"/>
    </location>
</feature>
<name>A0ABD1FEC2_HYPHA</name>
<protein>
    <recommendedName>
        <fullName evidence="2">CBM39 domain-containing protein</fullName>
    </recommendedName>
</protein>
<dbReference type="AlphaFoldDB" id="A0ABD1FEC2"/>
<dbReference type="PROSITE" id="PS51969">
    <property type="entry name" value="CBM39"/>
    <property type="match status" value="1"/>
</dbReference>
<dbReference type="Pfam" id="PF15886">
    <property type="entry name" value="CBM39"/>
    <property type="match status" value="1"/>
</dbReference>
<dbReference type="Gene3D" id="2.60.40.2140">
    <property type="entry name" value="Beta-1,3-glucan-recognition protein, N-terminal domain"/>
    <property type="match status" value="1"/>
</dbReference>
<feature type="chain" id="PRO_5044813325" description="CBM39 domain-containing protein" evidence="1">
    <location>
        <begin position="17"/>
        <end position="285"/>
    </location>
</feature>
<evidence type="ECO:0000313" key="3">
    <source>
        <dbReference type="EMBL" id="KAL1517636.1"/>
    </source>
</evidence>
<proteinExistence type="predicted"/>
<feature type="signal peptide" evidence="1">
    <location>
        <begin position="1"/>
        <end position="16"/>
    </location>
</feature>
<dbReference type="InterPro" id="IPR043030">
    <property type="entry name" value="BGBP_N_sf"/>
</dbReference>